<evidence type="ECO:0000313" key="2">
    <source>
        <dbReference type="EMBL" id="ABP00607.1"/>
    </source>
</evidence>
<dbReference type="AlphaFoldDB" id="A4SA59"/>
<feature type="domain" description="NAD-dependent epimerase/dehydratase" evidence="1">
    <location>
        <begin position="3"/>
        <end position="196"/>
    </location>
</feature>
<proteinExistence type="predicted"/>
<dbReference type="EMBL" id="CP000598">
    <property type="protein sequence ID" value="ABP00607.1"/>
    <property type="molecule type" value="Genomic_DNA"/>
</dbReference>
<reference evidence="2 3" key="1">
    <citation type="journal article" date="2007" name="Proc. Natl. Acad. Sci. U.S.A.">
        <title>The tiny eukaryote Ostreococcus provides genomic insights into the paradox of plankton speciation.</title>
        <authorList>
            <person name="Palenik B."/>
            <person name="Grimwood J."/>
            <person name="Aerts A."/>
            <person name="Rouze P."/>
            <person name="Salamov A."/>
            <person name="Putnam N."/>
            <person name="Dupont C."/>
            <person name="Jorgensen R."/>
            <person name="Derelle E."/>
            <person name="Rombauts S."/>
            <person name="Zhou K."/>
            <person name="Otillar R."/>
            <person name="Merchant S.S."/>
            <person name="Podell S."/>
            <person name="Gaasterland T."/>
            <person name="Napoli C."/>
            <person name="Gendler K."/>
            <person name="Manuell A."/>
            <person name="Tai V."/>
            <person name="Vallon O."/>
            <person name="Piganeau G."/>
            <person name="Jancek S."/>
            <person name="Heijde M."/>
            <person name="Jabbari K."/>
            <person name="Bowler C."/>
            <person name="Lohr M."/>
            <person name="Robbens S."/>
            <person name="Werner G."/>
            <person name="Dubchak I."/>
            <person name="Pazour G.J."/>
            <person name="Ren Q."/>
            <person name="Paulsen I."/>
            <person name="Delwiche C."/>
            <person name="Schmutz J."/>
            <person name="Rokhsar D."/>
            <person name="Van de Peer Y."/>
            <person name="Moreau H."/>
            <person name="Grigoriev I.V."/>
        </authorList>
    </citation>
    <scope>NUCLEOTIDE SEQUENCE [LARGE SCALE GENOMIC DNA]</scope>
    <source>
        <strain evidence="2 3">CCE9901</strain>
    </source>
</reference>
<dbReference type="Proteomes" id="UP000001568">
    <property type="component" value="Chromosome 18"/>
</dbReference>
<dbReference type="Gene3D" id="3.40.50.720">
    <property type="entry name" value="NAD(P)-binding Rossmann-like Domain"/>
    <property type="match status" value="1"/>
</dbReference>
<keyword evidence="3" id="KW-1185">Reference proteome</keyword>
<dbReference type="InterPro" id="IPR036291">
    <property type="entry name" value="NAD(P)-bd_dom_sf"/>
</dbReference>
<dbReference type="Gene3D" id="3.90.25.10">
    <property type="entry name" value="UDP-galactose 4-epimerase, domain 1"/>
    <property type="match status" value="1"/>
</dbReference>
<sequence length="266" mass="29674">MRVLVLGSSGLIGAPLVARLRRAGHDVTEWDVAMDRAHDLTDAANVPGARDAIESSDFVFFLAFDVGGAKYISTPTASFIHRNSLLMANTFSLLHGKRFVFASSTMSNMDVPYGTLKRLGEHYTSVLSGISVRFWNVYGPQKYGERSHVITDFIHKLRTTGSITMMTSGAEKRQFLHTEDCARCLETIAAHYDEMPPVVDVTSFEWTTVRELAELLCDDVVARNDNRDSHTKSNEPSPFILSYWRPAISLREGIAQLLAESRTAKR</sequence>
<dbReference type="GeneID" id="5006379"/>
<name>A4SA59_OSTLU</name>
<dbReference type="HOGENOM" id="CLU_1047293_0_0_1"/>
<dbReference type="Pfam" id="PF01370">
    <property type="entry name" value="Epimerase"/>
    <property type="match status" value="1"/>
</dbReference>
<dbReference type="RefSeq" id="XP_001422290.1">
    <property type="nucleotide sequence ID" value="XM_001422253.1"/>
</dbReference>
<dbReference type="SUPFAM" id="SSF51735">
    <property type="entry name" value="NAD(P)-binding Rossmann-fold domains"/>
    <property type="match status" value="1"/>
</dbReference>
<dbReference type="InterPro" id="IPR050177">
    <property type="entry name" value="Lipid_A_modif_metabolic_enz"/>
</dbReference>
<dbReference type="InterPro" id="IPR001509">
    <property type="entry name" value="Epimerase_deHydtase"/>
</dbReference>
<dbReference type="Gramene" id="ABP00607">
    <property type="protein sequence ID" value="ABP00607"/>
    <property type="gene ID" value="OSTLU_18800"/>
</dbReference>
<accession>A4SA59</accession>
<dbReference type="OrthoDB" id="202470at2759"/>
<dbReference type="STRING" id="436017.A4SA59"/>
<gene>
    <name evidence="2" type="ORF">OSTLU_18800</name>
</gene>
<protein>
    <recommendedName>
        <fullName evidence="1">NAD-dependent epimerase/dehydratase domain-containing protein</fullName>
    </recommendedName>
</protein>
<dbReference type="eggNOG" id="ENOG502S4YP">
    <property type="taxonomic scope" value="Eukaryota"/>
</dbReference>
<dbReference type="PANTHER" id="PTHR43245">
    <property type="entry name" value="BIFUNCTIONAL POLYMYXIN RESISTANCE PROTEIN ARNA"/>
    <property type="match status" value="1"/>
</dbReference>
<evidence type="ECO:0000313" key="3">
    <source>
        <dbReference type="Proteomes" id="UP000001568"/>
    </source>
</evidence>
<dbReference type="KEGG" id="olu:OSTLU_18800"/>
<evidence type="ECO:0000259" key="1">
    <source>
        <dbReference type="Pfam" id="PF01370"/>
    </source>
</evidence>
<dbReference type="PANTHER" id="PTHR43245:SF13">
    <property type="entry name" value="UDP-D-APIOSE_UDP-D-XYLOSE SYNTHASE 2"/>
    <property type="match status" value="1"/>
</dbReference>
<organism evidence="2 3">
    <name type="scientific">Ostreococcus lucimarinus (strain CCE9901)</name>
    <dbReference type="NCBI Taxonomy" id="436017"/>
    <lineage>
        <taxon>Eukaryota</taxon>
        <taxon>Viridiplantae</taxon>
        <taxon>Chlorophyta</taxon>
        <taxon>Mamiellophyceae</taxon>
        <taxon>Mamiellales</taxon>
        <taxon>Bathycoccaceae</taxon>
        <taxon>Ostreococcus</taxon>
    </lineage>
</organism>